<evidence type="ECO:0000256" key="4">
    <source>
        <dbReference type="ARBA" id="ARBA00022917"/>
    </source>
</evidence>
<comment type="function">
    <text evidence="5">Attaches a formyl group to the free amino group of methionyl-tRNA(fMet). The formyl group appears to play a dual role in the initiator identity of N-formylmethionyl-tRNA by promoting its recognition by IF2 and preventing the misappropriation of this tRNA by the elongation apparatus.</text>
</comment>
<dbReference type="GO" id="GO:0004479">
    <property type="term" value="F:methionyl-tRNA formyltransferase activity"/>
    <property type="evidence" value="ECO:0007669"/>
    <property type="project" value="UniProtKB-EC"/>
</dbReference>
<comment type="catalytic activity">
    <reaction evidence="5">
        <text>L-methionyl-tRNA(fMet) + (6R)-10-formyltetrahydrofolate = N-formyl-L-methionyl-tRNA(fMet) + (6S)-5,6,7,8-tetrahydrofolate + H(+)</text>
        <dbReference type="Rhea" id="RHEA:24380"/>
        <dbReference type="Rhea" id="RHEA-COMP:9952"/>
        <dbReference type="Rhea" id="RHEA-COMP:9953"/>
        <dbReference type="ChEBI" id="CHEBI:15378"/>
        <dbReference type="ChEBI" id="CHEBI:57453"/>
        <dbReference type="ChEBI" id="CHEBI:78530"/>
        <dbReference type="ChEBI" id="CHEBI:78844"/>
        <dbReference type="ChEBI" id="CHEBI:195366"/>
        <dbReference type="EC" id="2.1.2.9"/>
    </reaction>
</comment>
<dbReference type="NCBIfam" id="TIGR00460">
    <property type="entry name" value="fmt"/>
    <property type="match status" value="1"/>
</dbReference>
<dbReference type="InterPro" id="IPR005794">
    <property type="entry name" value="Fmt"/>
</dbReference>
<dbReference type="SUPFAM" id="SSF50486">
    <property type="entry name" value="FMT C-terminal domain-like"/>
    <property type="match status" value="1"/>
</dbReference>
<dbReference type="InterPro" id="IPR044135">
    <property type="entry name" value="Met-tRNA-FMT_C"/>
</dbReference>
<keyword evidence="9" id="KW-1185">Reference proteome</keyword>
<sequence length="324" mass="36843">MRIIFAATGNFALPCIKLIHRSDIFKIVGIYTQPDNYSGRGRKLKMSDIKKWALEYQYPIYQPKNFKDHLVIDEMRNLNSDILIVSAYGNILPSEVLSIPTFGCINIHPSLLPRWRGASPIEYALLHGDRKSGVTFIKMDAGIDTGDILYKKCCPIFLEDTAYSLGIRLSKLAESMLLNVLNLLIKKEIVIKKQNKCQVTYARKIKKSDAVINWNKSALEIKNKIRALNPKPVAHTYAILYNNKINIDYKLLIKIYCADVNNLMLIYGKKPGTILAINKRWIEVCTGFGSLLIKELQFPGSKVMKVSSWLNSNRFKLCIDLVLG</sequence>
<dbReference type="EC" id="2.1.2.9" evidence="2 5"/>
<comment type="similarity">
    <text evidence="1 5">Belongs to the Fmt family.</text>
</comment>
<evidence type="ECO:0000259" key="6">
    <source>
        <dbReference type="Pfam" id="PF00551"/>
    </source>
</evidence>
<dbReference type="RefSeq" id="WP_338516224.1">
    <property type="nucleotide sequence ID" value="NZ_CP135137.1"/>
</dbReference>
<organism evidence="8 9">
    <name type="scientific">Candidatus Legionella polyplacis</name>
    <dbReference type="NCBI Taxonomy" id="2005262"/>
    <lineage>
        <taxon>Bacteria</taxon>
        <taxon>Pseudomonadati</taxon>
        <taxon>Pseudomonadota</taxon>
        <taxon>Gammaproteobacteria</taxon>
        <taxon>Legionellales</taxon>
        <taxon>Legionellaceae</taxon>
        <taxon>Legionella</taxon>
    </lineage>
</organism>
<dbReference type="PANTHER" id="PTHR11138">
    <property type="entry name" value="METHIONYL-TRNA FORMYLTRANSFERASE"/>
    <property type="match status" value="1"/>
</dbReference>
<evidence type="ECO:0000313" key="9">
    <source>
        <dbReference type="Proteomes" id="UP001368618"/>
    </source>
</evidence>
<evidence type="ECO:0000259" key="7">
    <source>
        <dbReference type="Pfam" id="PF02911"/>
    </source>
</evidence>
<accession>A0ABZ2GW80</accession>
<dbReference type="HAMAP" id="MF_00182">
    <property type="entry name" value="Formyl_trans"/>
    <property type="match status" value="1"/>
</dbReference>
<dbReference type="CDD" id="cd08704">
    <property type="entry name" value="Met_tRNA_FMT_C"/>
    <property type="match status" value="1"/>
</dbReference>
<dbReference type="InterPro" id="IPR002376">
    <property type="entry name" value="Formyl_transf_N"/>
</dbReference>
<reference evidence="8" key="1">
    <citation type="submission" date="2023-09" db="EMBL/GenBank/DDBJ databases">
        <title>Genomes of two closely related lineages of the louse Polyplax serrata with different host specificities.</title>
        <authorList>
            <person name="Martinu J."/>
            <person name="Tarabai H."/>
            <person name="Stefka J."/>
            <person name="Hypsa V."/>
        </authorList>
    </citation>
    <scope>NUCLEOTIDE SEQUENCE [LARGE SCALE GENOMIC DNA]</scope>
    <source>
        <strain evidence="8">98ZLc_SE</strain>
    </source>
</reference>
<dbReference type="InterPro" id="IPR011034">
    <property type="entry name" value="Formyl_transferase-like_C_sf"/>
</dbReference>
<feature type="binding site" evidence="5">
    <location>
        <begin position="110"/>
        <end position="113"/>
    </location>
    <ligand>
        <name>(6S)-5,6,7,8-tetrahydrofolate</name>
        <dbReference type="ChEBI" id="CHEBI:57453"/>
    </ligand>
</feature>
<name>A0ABZ2GW80_9GAMM</name>
<protein>
    <recommendedName>
        <fullName evidence="2 5">Methionyl-tRNA formyltransferase</fullName>
        <ecNumber evidence="2 5">2.1.2.9</ecNumber>
    </recommendedName>
</protein>
<evidence type="ECO:0000256" key="5">
    <source>
        <dbReference type="HAMAP-Rule" id="MF_00182"/>
    </source>
</evidence>
<dbReference type="InterPro" id="IPR005793">
    <property type="entry name" value="Formyl_trans_C"/>
</dbReference>
<dbReference type="InterPro" id="IPR041711">
    <property type="entry name" value="Met-tRNA-FMT_N"/>
</dbReference>
<feature type="domain" description="Formyl transferase C-terminal" evidence="7">
    <location>
        <begin position="204"/>
        <end position="313"/>
    </location>
</feature>
<evidence type="ECO:0000256" key="1">
    <source>
        <dbReference type="ARBA" id="ARBA00010699"/>
    </source>
</evidence>
<dbReference type="Pfam" id="PF02911">
    <property type="entry name" value="Formyl_trans_C"/>
    <property type="match status" value="1"/>
</dbReference>
<proteinExistence type="inferred from homology"/>
<dbReference type="SUPFAM" id="SSF53328">
    <property type="entry name" value="Formyltransferase"/>
    <property type="match status" value="1"/>
</dbReference>
<evidence type="ECO:0000256" key="2">
    <source>
        <dbReference type="ARBA" id="ARBA00012261"/>
    </source>
</evidence>
<dbReference type="EMBL" id="CP135137">
    <property type="protein sequence ID" value="WWR11704.1"/>
    <property type="molecule type" value="Genomic_DNA"/>
</dbReference>
<dbReference type="CDD" id="cd08646">
    <property type="entry name" value="FMT_core_Met-tRNA-FMT_N"/>
    <property type="match status" value="1"/>
</dbReference>
<dbReference type="Pfam" id="PF00551">
    <property type="entry name" value="Formyl_trans_N"/>
    <property type="match status" value="1"/>
</dbReference>
<keyword evidence="4 5" id="KW-0648">Protein biosynthesis</keyword>
<dbReference type="InterPro" id="IPR036477">
    <property type="entry name" value="Formyl_transf_N_sf"/>
</dbReference>
<keyword evidence="3 5" id="KW-0808">Transferase</keyword>
<dbReference type="Proteomes" id="UP001368618">
    <property type="component" value="Chromosome"/>
</dbReference>
<gene>
    <name evidence="5 8" type="primary">fmt</name>
    <name evidence="8" type="ORF">RQL39_00905</name>
</gene>
<evidence type="ECO:0000313" key="8">
    <source>
        <dbReference type="EMBL" id="WWR11704.1"/>
    </source>
</evidence>
<evidence type="ECO:0000256" key="3">
    <source>
        <dbReference type="ARBA" id="ARBA00022679"/>
    </source>
</evidence>
<dbReference type="PANTHER" id="PTHR11138:SF5">
    <property type="entry name" value="METHIONYL-TRNA FORMYLTRANSFERASE, MITOCHONDRIAL"/>
    <property type="match status" value="1"/>
</dbReference>
<feature type="domain" description="Formyl transferase N-terminal" evidence="6">
    <location>
        <begin position="1"/>
        <end position="181"/>
    </location>
</feature>
<dbReference type="Gene3D" id="3.40.50.12230">
    <property type="match status" value="1"/>
</dbReference>